<dbReference type="PANTHER" id="PTHR43682">
    <property type="entry name" value="LACTATE UTILIZATION PROTEIN C"/>
    <property type="match status" value="1"/>
</dbReference>
<dbReference type="PANTHER" id="PTHR43682:SF1">
    <property type="entry name" value="LACTATE UTILIZATION PROTEIN C"/>
    <property type="match status" value="1"/>
</dbReference>
<dbReference type="Proteomes" id="UP000243807">
    <property type="component" value="Chromosome"/>
</dbReference>
<proteinExistence type="predicted"/>
<sequence length="219" mass="23631">MTDARRAIIARLRASLGDADIRRPAVEQRLNTAPRGPTPAVGEDLVAAFTTRVEAAAASMVRIRDGAGVVAEVLDYLAQRELPQRLLLADDPWLRKLPWPTSLRVDIGAAAPDHLAGLTRAYAGIAETGSLALLSGLATPTGANFLPDHYLCLLRTEDIVRHLEDLWARLRTESIAMPRALNLITGPSRTGDVEQTIQLGAHGPRSVRIILLDGCDRSA</sequence>
<dbReference type="SUPFAM" id="SSF100950">
    <property type="entry name" value="NagB/RpiA/CoA transferase-like"/>
    <property type="match status" value="1"/>
</dbReference>
<dbReference type="RefSeq" id="WP_076836441.1">
    <property type="nucleotide sequence ID" value="NZ_CP019434.1"/>
</dbReference>
<evidence type="ECO:0000313" key="3">
    <source>
        <dbReference type="Proteomes" id="UP000243807"/>
    </source>
</evidence>
<organism evidence="2 3">
    <name type="scientific">Acidihalobacter ferrooxydans</name>
    <dbReference type="NCBI Taxonomy" id="1765967"/>
    <lineage>
        <taxon>Bacteria</taxon>
        <taxon>Pseudomonadati</taxon>
        <taxon>Pseudomonadota</taxon>
        <taxon>Gammaproteobacteria</taxon>
        <taxon>Chromatiales</taxon>
        <taxon>Ectothiorhodospiraceae</taxon>
        <taxon>Acidihalobacter</taxon>
    </lineage>
</organism>
<dbReference type="OrthoDB" id="9794157at2"/>
<keyword evidence="3" id="KW-1185">Reference proteome</keyword>
<dbReference type="InterPro" id="IPR037171">
    <property type="entry name" value="NagB/RpiA_transferase-like"/>
</dbReference>
<reference evidence="2 3" key="1">
    <citation type="submission" date="2017-01" db="EMBL/GenBank/DDBJ databases">
        <title>Draft sequence of Acidihalobacter ferrooxidans strain DSM 14175 (strain V8).</title>
        <authorList>
            <person name="Khaleque H.N."/>
            <person name="Ramsay J.P."/>
            <person name="Murphy R.J.T."/>
            <person name="Kaksonen A.H."/>
            <person name="Boxall N.J."/>
            <person name="Watkin E.L.J."/>
        </authorList>
    </citation>
    <scope>NUCLEOTIDE SEQUENCE [LARGE SCALE GENOMIC DNA]</scope>
    <source>
        <strain evidence="2 3">V8</strain>
    </source>
</reference>
<dbReference type="Pfam" id="PF02589">
    <property type="entry name" value="LUD_dom"/>
    <property type="match status" value="1"/>
</dbReference>
<evidence type="ECO:0000259" key="1">
    <source>
        <dbReference type="Pfam" id="PF02589"/>
    </source>
</evidence>
<dbReference type="Gene3D" id="3.40.50.10420">
    <property type="entry name" value="NagB/RpiA/CoA transferase-like"/>
    <property type="match status" value="1"/>
</dbReference>
<dbReference type="KEGG" id="afy:BW247_06545"/>
<dbReference type="AlphaFoldDB" id="A0A1P8UG25"/>
<feature type="domain" description="LUD" evidence="1">
    <location>
        <begin position="76"/>
        <end position="212"/>
    </location>
</feature>
<dbReference type="EMBL" id="CP019434">
    <property type="protein sequence ID" value="APZ42792.1"/>
    <property type="molecule type" value="Genomic_DNA"/>
</dbReference>
<gene>
    <name evidence="2" type="ORF">BW247_06545</name>
</gene>
<evidence type="ECO:0000313" key="2">
    <source>
        <dbReference type="EMBL" id="APZ42792.1"/>
    </source>
</evidence>
<dbReference type="InterPro" id="IPR003741">
    <property type="entry name" value="LUD_dom"/>
</dbReference>
<protein>
    <recommendedName>
        <fullName evidence="1">LUD domain-containing protein</fullName>
    </recommendedName>
</protein>
<dbReference type="InterPro" id="IPR024185">
    <property type="entry name" value="FTHF_cligase-like_sf"/>
</dbReference>
<accession>A0A1P8UG25</accession>
<name>A0A1P8UG25_9GAMM</name>
<dbReference type="STRING" id="1765967.BW247_06545"/>